<dbReference type="GeneID" id="75917337"/>
<dbReference type="EMBL" id="MU620966">
    <property type="protein sequence ID" value="KAI8575920.1"/>
    <property type="molecule type" value="Genomic_DNA"/>
</dbReference>
<evidence type="ECO:0000313" key="2">
    <source>
        <dbReference type="Proteomes" id="UP001206595"/>
    </source>
</evidence>
<protein>
    <submittedName>
        <fullName evidence="1">Uncharacterized protein</fullName>
    </submittedName>
</protein>
<gene>
    <name evidence="1" type="ORF">K450DRAFT_259396</name>
</gene>
<reference evidence="1" key="2">
    <citation type="journal article" date="2022" name="Proc. Natl. Acad. Sci. U.S.A.">
        <title>Diploid-dominant life cycles characterize the early evolution of Fungi.</title>
        <authorList>
            <person name="Amses K.R."/>
            <person name="Simmons D.R."/>
            <person name="Longcore J.E."/>
            <person name="Mondo S.J."/>
            <person name="Seto K."/>
            <person name="Jeronimo G.H."/>
            <person name="Bonds A.E."/>
            <person name="Quandt C.A."/>
            <person name="Davis W.J."/>
            <person name="Chang Y."/>
            <person name="Federici B.A."/>
            <person name="Kuo A."/>
            <person name="LaButti K."/>
            <person name="Pangilinan J."/>
            <person name="Andreopoulos W."/>
            <person name="Tritt A."/>
            <person name="Riley R."/>
            <person name="Hundley H."/>
            <person name="Johnson J."/>
            <person name="Lipzen A."/>
            <person name="Barry K."/>
            <person name="Lang B.F."/>
            <person name="Cuomo C.A."/>
            <person name="Buchler N.E."/>
            <person name="Grigoriev I.V."/>
            <person name="Spatafora J.W."/>
            <person name="Stajich J.E."/>
            <person name="James T.Y."/>
        </authorList>
    </citation>
    <scope>NUCLEOTIDE SEQUENCE</scope>
    <source>
        <strain evidence="1">AG</strain>
    </source>
</reference>
<accession>A0AAD5E5C4</accession>
<comment type="caution">
    <text evidence="1">The sequence shown here is derived from an EMBL/GenBank/DDBJ whole genome shotgun (WGS) entry which is preliminary data.</text>
</comment>
<keyword evidence="2" id="KW-1185">Reference proteome</keyword>
<dbReference type="AlphaFoldDB" id="A0AAD5E5C4"/>
<dbReference type="RefSeq" id="XP_051440924.1">
    <property type="nucleotide sequence ID" value="XM_051591994.1"/>
</dbReference>
<evidence type="ECO:0000313" key="1">
    <source>
        <dbReference type="EMBL" id="KAI8575920.1"/>
    </source>
</evidence>
<reference evidence="1" key="1">
    <citation type="submission" date="2021-06" db="EMBL/GenBank/DDBJ databases">
        <authorList>
            <consortium name="DOE Joint Genome Institute"/>
            <person name="Mondo S.J."/>
            <person name="Amses K.R."/>
            <person name="Simmons D.R."/>
            <person name="Longcore J.E."/>
            <person name="Seto K."/>
            <person name="Alves G.H."/>
            <person name="Bonds A.E."/>
            <person name="Quandt C.A."/>
            <person name="Davis W.J."/>
            <person name="Chang Y."/>
            <person name="Letcher P.M."/>
            <person name="Powell M.J."/>
            <person name="Kuo A."/>
            <person name="Labutti K."/>
            <person name="Pangilinan J."/>
            <person name="Andreopoulos W."/>
            <person name="Tritt A."/>
            <person name="Riley R."/>
            <person name="Hundley H."/>
            <person name="Johnson J."/>
            <person name="Lipzen A."/>
            <person name="Barry K."/>
            <person name="Berbee M.L."/>
            <person name="Buchler N.E."/>
            <person name="Grigoriev I.V."/>
            <person name="Spatafora J.W."/>
            <person name="Stajich J.E."/>
            <person name="James T.Y."/>
        </authorList>
    </citation>
    <scope>NUCLEOTIDE SEQUENCE</scope>
    <source>
        <strain evidence="1">AG</strain>
    </source>
</reference>
<dbReference type="Proteomes" id="UP001206595">
    <property type="component" value="Unassembled WGS sequence"/>
</dbReference>
<organism evidence="1 2">
    <name type="scientific">Umbelopsis ramanniana AG</name>
    <dbReference type="NCBI Taxonomy" id="1314678"/>
    <lineage>
        <taxon>Eukaryota</taxon>
        <taxon>Fungi</taxon>
        <taxon>Fungi incertae sedis</taxon>
        <taxon>Mucoromycota</taxon>
        <taxon>Mucoromycotina</taxon>
        <taxon>Umbelopsidomycetes</taxon>
        <taxon>Umbelopsidales</taxon>
        <taxon>Umbelopsidaceae</taxon>
        <taxon>Umbelopsis</taxon>
    </lineage>
</organism>
<sequence length="115" mass="13372">MLAKKKNSSNPSPVLYVGKNSTWISRCKHPPLHSFAKLRKIDTASSPEKKICFYQSLLRALKLPFCPFNSSFTFNPSLMSEHYYYYFPQLHIVFHIYTIHATVKILSLFINFPVV</sequence>
<name>A0AAD5E5C4_UMBRA</name>
<proteinExistence type="predicted"/>